<dbReference type="SMART" id="SM00382">
    <property type="entry name" value="AAA"/>
    <property type="match status" value="1"/>
</dbReference>
<keyword evidence="1" id="KW-0235">DNA replication</keyword>
<dbReference type="SUPFAM" id="SSF52540">
    <property type="entry name" value="P-loop containing nucleoside triphosphate hydrolases"/>
    <property type="match status" value="1"/>
</dbReference>
<evidence type="ECO:0000256" key="1">
    <source>
        <dbReference type="ARBA" id="ARBA00022705"/>
    </source>
</evidence>
<dbReference type="Pfam" id="PF00004">
    <property type="entry name" value="AAA"/>
    <property type="match status" value="1"/>
</dbReference>
<evidence type="ECO:0000259" key="4">
    <source>
        <dbReference type="SMART" id="SM00382"/>
    </source>
</evidence>
<dbReference type="InterPro" id="IPR003593">
    <property type="entry name" value="AAA+_ATPase"/>
</dbReference>
<dbReference type="GO" id="GO:0016887">
    <property type="term" value="F:ATP hydrolysis activity"/>
    <property type="evidence" value="ECO:0007669"/>
    <property type="project" value="InterPro"/>
</dbReference>
<dbReference type="AlphaFoldDB" id="A0A6C0BSG2"/>
<dbReference type="EMBL" id="MN739236">
    <property type="protein sequence ID" value="QHS94990.1"/>
    <property type="molecule type" value="Genomic_DNA"/>
</dbReference>
<keyword evidence="2" id="KW-0547">Nucleotide-binding</keyword>
<dbReference type="CDD" id="cd00009">
    <property type="entry name" value="AAA"/>
    <property type="match status" value="1"/>
</dbReference>
<dbReference type="Gene3D" id="3.40.50.300">
    <property type="entry name" value="P-loop containing nucleotide triphosphate hydrolases"/>
    <property type="match status" value="1"/>
</dbReference>
<dbReference type="InterPro" id="IPR003959">
    <property type="entry name" value="ATPase_AAA_core"/>
</dbReference>
<dbReference type="InterPro" id="IPR050238">
    <property type="entry name" value="DNA_Rep/Repair_Clamp_Loader"/>
</dbReference>
<protein>
    <recommendedName>
        <fullName evidence="4">AAA+ ATPase domain-containing protein</fullName>
    </recommendedName>
</protein>
<sequence>MNNSIPWVEKYRPNNFENIVLDLNNEVIFNNIVDMNIFPNLLFYGPPGTGKTTTIINLIKKYQERYNQVHKSLVIHLNASDERGIEIIRSQIMQFINSKPLFSNGLKFVILDEVDYMTKNAQQALKYLLQSYNENVKFCLICNYISKIDESLKKEFIRLKFNQLPCDKIYNFIENIVKNEDLNISKNDIILIQKLFKSDIRSMINFLQSNQEFKRNEKIKIKIINDTIWDTLTDKIKKNNKKIISNVSSYINEVSIEYNIDQKHMIKNYINYMIDNNINNIISEKFLNFVENILHVSNVKNGVYITYFICQMKNFLMNEDKTI</sequence>
<evidence type="ECO:0000256" key="2">
    <source>
        <dbReference type="ARBA" id="ARBA00022741"/>
    </source>
</evidence>
<reference evidence="5" key="1">
    <citation type="journal article" date="2020" name="Nature">
        <title>Giant virus diversity and host interactions through global metagenomics.</title>
        <authorList>
            <person name="Schulz F."/>
            <person name="Roux S."/>
            <person name="Paez-Espino D."/>
            <person name="Jungbluth S."/>
            <person name="Walsh D.A."/>
            <person name="Denef V.J."/>
            <person name="McMahon K.D."/>
            <person name="Konstantinidis K.T."/>
            <person name="Eloe-Fadrosh E.A."/>
            <person name="Kyrpides N.C."/>
            <person name="Woyke T."/>
        </authorList>
    </citation>
    <scope>NUCLEOTIDE SEQUENCE</scope>
    <source>
        <strain evidence="5">GVMAG-M-3300018428-16</strain>
    </source>
</reference>
<dbReference type="GO" id="GO:0006261">
    <property type="term" value="P:DNA-templated DNA replication"/>
    <property type="evidence" value="ECO:0007669"/>
    <property type="project" value="TreeGrafter"/>
</dbReference>
<dbReference type="GO" id="GO:0005663">
    <property type="term" value="C:DNA replication factor C complex"/>
    <property type="evidence" value="ECO:0007669"/>
    <property type="project" value="TreeGrafter"/>
</dbReference>
<dbReference type="GO" id="GO:0005524">
    <property type="term" value="F:ATP binding"/>
    <property type="evidence" value="ECO:0007669"/>
    <property type="project" value="UniProtKB-KW"/>
</dbReference>
<feature type="domain" description="AAA+ ATPase" evidence="4">
    <location>
        <begin position="37"/>
        <end position="161"/>
    </location>
</feature>
<dbReference type="PANTHER" id="PTHR11669:SF20">
    <property type="entry name" value="REPLICATION FACTOR C SUBUNIT 4"/>
    <property type="match status" value="1"/>
</dbReference>
<dbReference type="InterPro" id="IPR027417">
    <property type="entry name" value="P-loop_NTPase"/>
</dbReference>
<evidence type="ECO:0000256" key="3">
    <source>
        <dbReference type="ARBA" id="ARBA00022840"/>
    </source>
</evidence>
<dbReference type="Gene3D" id="1.10.8.60">
    <property type="match status" value="1"/>
</dbReference>
<dbReference type="PANTHER" id="PTHR11669">
    <property type="entry name" value="REPLICATION FACTOR C / DNA POLYMERASE III GAMMA-TAU SUBUNIT"/>
    <property type="match status" value="1"/>
</dbReference>
<accession>A0A6C0BSG2</accession>
<keyword evidence="3" id="KW-0067">ATP-binding</keyword>
<evidence type="ECO:0000313" key="5">
    <source>
        <dbReference type="EMBL" id="QHS94990.1"/>
    </source>
</evidence>
<dbReference type="GO" id="GO:0006281">
    <property type="term" value="P:DNA repair"/>
    <property type="evidence" value="ECO:0007669"/>
    <property type="project" value="TreeGrafter"/>
</dbReference>
<proteinExistence type="predicted"/>
<dbReference type="GO" id="GO:0003689">
    <property type="term" value="F:DNA clamp loader activity"/>
    <property type="evidence" value="ECO:0007669"/>
    <property type="project" value="TreeGrafter"/>
</dbReference>
<name>A0A6C0BSG2_9ZZZZ</name>
<organism evidence="5">
    <name type="scientific">viral metagenome</name>
    <dbReference type="NCBI Taxonomy" id="1070528"/>
    <lineage>
        <taxon>unclassified sequences</taxon>
        <taxon>metagenomes</taxon>
        <taxon>organismal metagenomes</taxon>
    </lineage>
</organism>
<dbReference type="GO" id="GO:0005634">
    <property type="term" value="C:nucleus"/>
    <property type="evidence" value="ECO:0007669"/>
    <property type="project" value="TreeGrafter"/>
</dbReference>